<keyword evidence="7" id="KW-0378">Hydrolase</keyword>
<dbReference type="SUPFAM" id="SSF47781">
    <property type="entry name" value="RuvA domain 2-like"/>
    <property type="match status" value="1"/>
</dbReference>
<dbReference type="NCBIfam" id="NF001688">
    <property type="entry name" value="PRK00448.1"/>
    <property type="match status" value="1"/>
</dbReference>
<keyword evidence="7" id="KW-0540">Nuclease</keyword>
<dbReference type="InterPro" id="IPR010994">
    <property type="entry name" value="RuvA_2-like"/>
</dbReference>
<dbReference type="InterPro" id="IPR016195">
    <property type="entry name" value="Pol/histidinol_Pase-like"/>
</dbReference>
<evidence type="ECO:0000256" key="8">
    <source>
        <dbReference type="SAM" id="Coils"/>
    </source>
</evidence>
<dbReference type="GO" id="GO:0005737">
    <property type="term" value="C:cytoplasm"/>
    <property type="evidence" value="ECO:0007669"/>
    <property type="project" value="UniProtKB-SubCell"/>
</dbReference>
<dbReference type="InterPro" id="IPR024754">
    <property type="entry name" value="DNA_PolC-like_N_II"/>
</dbReference>
<evidence type="ECO:0000313" key="11">
    <source>
        <dbReference type="EMBL" id="EEX69755.1"/>
    </source>
</evidence>
<keyword evidence="4 7" id="KW-0269">Exonuclease</keyword>
<dbReference type="CDD" id="cd00350">
    <property type="entry name" value="rubredoxin_like"/>
    <property type="match status" value="1"/>
</dbReference>
<dbReference type="NCBIfam" id="TIGR01405">
    <property type="entry name" value="polC_Gram_pos"/>
    <property type="match status" value="1"/>
</dbReference>
<dbReference type="Pfam" id="PF02811">
    <property type="entry name" value="PHP"/>
    <property type="match status" value="1"/>
</dbReference>
<evidence type="ECO:0000313" key="12">
    <source>
        <dbReference type="Proteomes" id="UP000003671"/>
    </source>
</evidence>
<keyword evidence="3 7" id="KW-0235">DNA replication</keyword>
<dbReference type="HOGENOM" id="CLU_003297_2_0_9"/>
<keyword evidence="8" id="KW-0175">Coiled coil</keyword>
<comment type="caution">
    <text evidence="11">The sequence shown here is derived from an EMBL/GenBank/DDBJ whole genome shotgun (WGS) entry which is preliminary data.</text>
</comment>
<dbReference type="Gene3D" id="1.10.150.700">
    <property type="entry name" value="PolC, middle finger domain"/>
    <property type="match status" value="1"/>
</dbReference>
<accession>C9KKV5</accession>
<sequence>MQKFRIVPSQKNMFWQLVQGMRLEEEEKALLRAATIRHVEVCTRTNSWEIALSTQTLLSENLLASAADQIAAKYQLDSVIFYQDVVNIEDALAKIWPKLVYETAEGNPTVYELLKRSKYTVDGSHILIDVPGELGGEIMRAHSVTQTMSQLIEKRVGYRCHVECEASEEVLQNLEVDDSFQDPDYLEALQHEKVRRAKAERAAAEAAERAALADQEEAGGIPAPAFARTADDTLSASAYPSYEPAASSYSAADEAAATPAAKPAKPAKKPVKKHEDAHKPVVVQSSDNLIFGRGVSGALHKITELVGEIKSVVVEGTIGEGPGSGIRLLEFKSGTKLLTFCISDDTDGIACKKFFTKGRRRKSGEPEPDCDEVMAALKEGMAVRVQGSVRFDTFMNEYVLFVNSLAKKEKKSREDHAEVKRVELHAHTTMSSMDAVVSVKDLIKTADRWGWPAVAVTDHGVVQAFPDAAKALSSCKSDLKVIYGMEGYLVQKDHLQKRANHIIMLAKNPNGLRNLYQLVSLAHLRYFHRQPRLPKHIIEEYRSGLLIGSACEAGELIRAIEEQRTDEELMEIASFYDYLEIQPIHNNDFLKRSDKYPDIQTDEDLIQINLKVAEIAKKLGKPLVATCDVHFLNPEDSIYRAILMKGKGFDDAELQPPLYLRTTDEMLKEFEYLGEEAAYEAVVTNPRKIADQIERFKPIPDDLYSPQIPGADEEIREMSYKKARALYGENLPKIVEDRLKQELKPIIGHGFSVLYLIAQRLVKKSNDDGYLVGSRGSVGSSFIATMTGITEVNPLPPHWRCPHCQYSKFITDGSYGCGYDLPDKVCPVCGTPLIKDGHDIPFAVFLGFDGDKVPDIDLNFSGAYQPVAHKYTEILFGKDNVYRAGSIQTVADKTAFGYVKKFYEEKGVKKHISYIDKMAHGCMGVKSTTGQHPAGIMVVPRNMDVHFFTPIQHPANDMNCGTITTHFDYHSISSRLVKLDILGHDDPTVIKMLEDLTHRDPKTIPFDDAATMSIFNSTTALGVTPEELGATSGTFGIPEFRTPFTRQMIDDTQPDVFSDLVRISGFSHGTDVWLGNAQDLIRSGQCTIKNAISARDDIMMYLIHNGIDPLLSFKTMEKVRKGRGIADDVVEILRKGGIPEWFIESCQKIKYLFPRAHATAYVMMAYRIAYCKVHYPLAYYAAYFSIRAAEFDANVIARGKDYVGQQIKELEAMGKEKKLDAKQNATLIVLQLAWEMYLRGYSCERVDLYRSGADKFIIDGNALLPPIAALAGMGQKAAQGIVEARKEGAFTSIEDLRRRSGISKTNIEILRSHGCLDGMSESDQIALFS</sequence>
<keyword evidence="12" id="KW-1185">Reference proteome</keyword>
<dbReference type="InterPro" id="IPR003141">
    <property type="entry name" value="Pol/His_phosphatase_N"/>
</dbReference>
<dbReference type="CDD" id="cd04484">
    <property type="entry name" value="polC_OBF"/>
    <property type="match status" value="1"/>
</dbReference>
<keyword evidence="1 7" id="KW-0808">Transferase</keyword>
<keyword evidence="5 7" id="KW-0239">DNA-directed DNA polymerase</keyword>
<dbReference type="InterPro" id="IPR004013">
    <property type="entry name" value="PHP_dom"/>
</dbReference>
<proteinExistence type="inferred from homology"/>
<dbReference type="PANTHER" id="PTHR32294">
    <property type="entry name" value="DNA POLYMERASE III SUBUNIT ALPHA"/>
    <property type="match status" value="1"/>
</dbReference>
<dbReference type="Gene3D" id="1.10.150.870">
    <property type="match status" value="1"/>
</dbReference>
<dbReference type="InterPro" id="IPR011708">
    <property type="entry name" value="DNA_pol3_alpha_NTPase_dom"/>
</dbReference>
<dbReference type="GO" id="GO:0003887">
    <property type="term" value="F:DNA-directed DNA polymerase activity"/>
    <property type="evidence" value="ECO:0007669"/>
    <property type="project" value="UniProtKB-UniRule"/>
</dbReference>
<protein>
    <recommendedName>
        <fullName evidence="7">DNA polymerase III PolC-type</fullName>
        <shortName evidence="7">PolIII</shortName>
        <ecNumber evidence="7">2.7.7.7</ecNumber>
    </recommendedName>
</protein>
<dbReference type="InterPro" id="IPR044923">
    <property type="entry name" value="PolC_middle_finger_sf"/>
</dbReference>
<dbReference type="HAMAP" id="MF_00356">
    <property type="entry name" value="DNApol_PolC"/>
    <property type="match status" value="1"/>
</dbReference>
<evidence type="ECO:0000256" key="5">
    <source>
        <dbReference type="ARBA" id="ARBA00022932"/>
    </source>
</evidence>
<dbReference type="Pfam" id="PF07733">
    <property type="entry name" value="DNA_pol3_alpha"/>
    <property type="match status" value="2"/>
</dbReference>
<dbReference type="EC" id="2.7.7.7" evidence="7"/>
<comment type="similarity">
    <text evidence="7">Belongs to the DNA polymerase type-C family. PolC subfamily.</text>
</comment>
<evidence type="ECO:0000256" key="3">
    <source>
        <dbReference type="ARBA" id="ARBA00022705"/>
    </source>
</evidence>
<dbReference type="GeneID" id="93480933"/>
<evidence type="ECO:0000256" key="4">
    <source>
        <dbReference type="ARBA" id="ARBA00022839"/>
    </source>
</evidence>
<organism evidence="11 12">
    <name type="scientific">Mitsuokella multacida DSM 20544</name>
    <dbReference type="NCBI Taxonomy" id="500635"/>
    <lineage>
        <taxon>Bacteria</taxon>
        <taxon>Bacillati</taxon>
        <taxon>Bacillota</taxon>
        <taxon>Negativicutes</taxon>
        <taxon>Selenomonadales</taxon>
        <taxon>Selenomonadaceae</taxon>
        <taxon>Mitsuokella</taxon>
    </lineage>
</organism>
<dbReference type="PANTHER" id="PTHR32294:SF5">
    <property type="entry name" value="DNA POLYMERASE III POLC-TYPE"/>
    <property type="match status" value="1"/>
</dbReference>
<name>C9KKV5_9FIRM</name>
<dbReference type="CDD" id="cd07435">
    <property type="entry name" value="PHP_PolIIIA_POLC"/>
    <property type="match status" value="1"/>
</dbReference>
<dbReference type="Pfam" id="PF11490">
    <property type="entry name" value="DNA_pol3_a_NII"/>
    <property type="match status" value="1"/>
</dbReference>
<comment type="function">
    <text evidence="7">Required for replicative DNA synthesis. This DNA polymerase also exhibits 3' to 5' exonuclease activity.</text>
</comment>
<dbReference type="GO" id="GO:0003677">
    <property type="term" value="F:DNA binding"/>
    <property type="evidence" value="ECO:0007669"/>
    <property type="project" value="UniProtKB-UniRule"/>
</dbReference>
<evidence type="ECO:0000256" key="7">
    <source>
        <dbReference type="HAMAP-Rule" id="MF_00356"/>
    </source>
</evidence>
<dbReference type="Gene3D" id="2.40.50.140">
    <property type="entry name" value="Nucleic acid-binding proteins"/>
    <property type="match status" value="1"/>
</dbReference>
<dbReference type="Gene3D" id="3.20.20.140">
    <property type="entry name" value="Metal-dependent hydrolases"/>
    <property type="match status" value="1"/>
</dbReference>
<dbReference type="RefSeq" id="WP_005840095.1">
    <property type="nucleotide sequence ID" value="NZ_GG697141.2"/>
</dbReference>
<dbReference type="SMART" id="SM00481">
    <property type="entry name" value="POLIIIAc"/>
    <property type="match status" value="1"/>
</dbReference>
<evidence type="ECO:0000259" key="10">
    <source>
        <dbReference type="SMART" id="SM00481"/>
    </source>
</evidence>
<gene>
    <name evidence="7 11" type="primary">polC</name>
    <name evidence="11" type="ORF">MITSMUL_03806</name>
</gene>
<dbReference type="Pfam" id="PF17657">
    <property type="entry name" value="DNA_pol3_finger"/>
    <property type="match status" value="1"/>
</dbReference>
<evidence type="ECO:0000256" key="2">
    <source>
        <dbReference type="ARBA" id="ARBA00022695"/>
    </source>
</evidence>
<evidence type="ECO:0000256" key="9">
    <source>
        <dbReference type="SAM" id="MobiDB-lite"/>
    </source>
</evidence>
<evidence type="ECO:0000256" key="6">
    <source>
        <dbReference type="ARBA" id="ARBA00049244"/>
    </source>
</evidence>
<dbReference type="SUPFAM" id="SSF89550">
    <property type="entry name" value="PHP domain-like"/>
    <property type="match status" value="1"/>
</dbReference>
<comment type="catalytic activity">
    <reaction evidence="6 7">
        <text>DNA(n) + a 2'-deoxyribonucleoside 5'-triphosphate = DNA(n+1) + diphosphate</text>
        <dbReference type="Rhea" id="RHEA:22508"/>
        <dbReference type="Rhea" id="RHEA-COMP:17339"/>
        <dbReference type="Rhea" id="RHEA-COMP:17340"/>
        <dbReference type="ChEBI" id="CHEBI:33019"/>
        <dbReference type="ChEBI" id="CHEBI:61560"/>
        <dbReference type="ChEBI" id="CHEBI:173112"/>
        <dbReference type="EC" id="2.7.7.7"/>
    </reaction>
</comment>
<keyword evidence="7" id="KW-0963">Cytoplasm</keyword>
<dbReference type="GO" id="GO:0008408">
    <property type="term" value="F:3'-5' exonuclease activity"/>
    <property type="evidence" value="ECO:0007669"/>
    <property type="project" value="UniProtKB-UniRule"/>
</dbReference>
<dbReference type="InterPro" id="IPR004805">
    <property type="entry name" value="DnaE2/DnaE/PolC"/>
</dbReference>
<dbReference type="GO" id="GO:0006261">
    <property type="term" value="P:DNA-templated DNA replication"/>
    <property type="evidence" value="ECO:0007669"/>
    <property type="project" value="UniProtKB-UniRule"/>
</dbReference>
<dbReference type="InterPro" id="IPR040982">
    <property type="entry name" value="DNA_pol3_finger"/>
</dbReference>
<dbReference type="EMBL" id="ABWK02000009">
    <property type="protein sequence ID" value="EEX69755.1"/>
    <property type="molecule type" value="Genomic_DNA"/>
</dbReference>
<keyword evidence="2 7" id="KW-0548">Nucleotidyltransferase</keyword>
<dbReference type="InterPro" id="IPR006308">
    <property type="entry name" value="Pol_III_a_PolC-type_gram_pos"/>
</dbReference>
<reference evidence="11" key="1">
    <citation type="submission" date="2009-09" db="EMBL/GenBank/DDBJ databases">
        <authorList>
            <person name="Weinstock G."/>
            <person name="Sodergren E."/>
            <person name="Clifton S."/>
            <person name="Fulton L."/>
            <person name="Fulton B."/>
            <person name="Courtney L."/>
            <person name="Fronick C."/>
            <person name="Harrison M."/>
            <person name="Strong C."/>
            <person name="Farmer C."/>
            <person name="Delahaunty K."/>
            <person name="Markovic C."/>
            <person name="Hall O."/>
            <person name="Minx P."/>
            <person name="Tomlinson C."/>
            <person name="Mitreva M."/>
            <person name="Nelson J."/>
            <person name="Hou S."/>
            <person name="Wollam A."/>
            <person name="Pepin K.H."/>
            <person name="Johnson M."/>
            <person name="Bhonagiri V."/>
            <person name="Nash W.E."/>
            <person name="Warren W."/>
            <person name="Chinwalla A."/>
            <person name="Mardis E.R."/>
            <person name="Wilson R.K."/>
        </authorList>
    </citation>
    <scope>NUCLEOTIDE SEQUENCE [LARGE SCALE GENOMIC DNA]</scope>
    <source>
        <strain evidence="11">DSM 20544</strain>
    </source>
</reference>
<evidence type="ECO:0000256" key="1">
    <source>
        <dbReference type="ARBA" id="ARBA00022679"/>
    </source>
</evidence>
<dbReference type="Gene3D" id="6.10.140.1510">
    <property type="match status" value="1"/>
</dbReference>
<feature type="region of interest" description="Disordered" evidence="9">
    <location>
        <begin position="257"/>
        <end position="279"/>
    </location>
</feature>
<comment type="subcellular location">
    <subcellularLocation>
        <location evidence="7">Cytoplasm</location>
    </subcellularLocation>
</comment>
<dbReference type="InterPro" id="IPR012340">
    <property type="entry name" value="NA-bd_OB-fold"/>
</dbReference>
<dbReference type="Gene3D" id="3.30.1900.20">
    <property type="match status" value="2"/>
</dbReference>
<dbReference type="InterPro" id="IPR029460">
    <property type="entry name" value="DNAPol_HHH"/>
</dbReference>
<feature type="coiled-coil region" evidence="8">
    <location>
        <begin position="189"/>
        <end position="216"/>
    </location>
</feature>
<dbReference type="PATRIC" id="fig|500635.8.peg.1170"/>
<dbReference type="Pfam" id="PF14579">
    <property type="entry name" value="HHH_6"/>
    <property type="match status" value="1"/>
</dbReference>
<dbReference type="STRING" id="500635.MITSMUL_03806"/>
<dbReference type="Proteomes" id="UP000003671">
    <property type="component" value="Unassembled WGS sequence"/>
</dbReference>
<feature type="domain" description="Polymerase/histidinol phosphatase N-terminal" evidence="10">
    <location>
        <begin position="422"/>
        <end position="491"/>
    </location>
</feature>
<dbReference type="eggNOG" id="COG2176">
    <property type="taxonomic scope" value="Bacteria"/>
</dbReference>